<gene>
    <name evidence="4" type="ORF">HF394_02150</name>
</gene>
<protein>
    <submittedName>
        <fullName evidence="4">VanZ family protein</fullName>
    </submittedName>
</protein>
<reference evidence="5" key="1">
    <citation type="submission" date="2020-06" db="EMBL/GenBank/DDBJ databases">
        <title>Isolation of Planomicrobium glaciei.</title>
        <authorList>
            <person name="Malisova L."/>
            <person name="Safrankova R."/>
            <person name="Jakubu V."/>
            <person name="Spanelova P."/>
        </authorList>
    </citation>
    <scope>NUCLEOTIDE SEQUENCE [LARGE SCALE GENOMIC DNA]</scope>
    <source>
        <strain evidence="5">NRL-ATB46093</strain>
    </source>
</reference>
<keyword evidence="1" id="KW-0812">Transmembrane</keyword>
<feature type="domain" description="VanZ-like" evidence="3">
    <location>
        <begin position="30"/>
        <end position="130"/>
    </location>
</feature>
<evidence type="ECO:0000256" key="1">
    <source>
        <dbReference type="SAM" id="Phobius"/>
    </source>
</evidence>
<name>A0A7H8Q6A2_9BACL</name>
<evidence type="ECO:0000259" key="3">
    <source>
        <dbReference type="Pfam" id="PF04892"/>
    </source>
</evidence>
<feature type="transmembrane region" description="Helical" evidence="1">
    <location>
        <begin position="64"/>
        <end position="81"/>
    </location>
</feature>
<keyword evidence="1" id="KW-1133">Transmembrane helix</keyword>
<dbReference type="InterPro" id="IPR006976">
    <property type="entry name" value="VanZ-like"/>
</dbReference>
<evidence type="ECO:0000313" key="5">
    <source>
        <dbReference type="Proteomes" id="UP000509222"/>
    </source>
</evidence>
<keyword evidence="1" id="KW-0472">Membrane</keyword>
<sequence length="142" mass="16101">MARKLLFVLIWSLTILVATCTNDAAAFLFDQEINFSFELTPDFSELLRFDDIDFSDSFYAIQKTGHFLSFALLYVLVLNWLKKRETALRATVAFALFTEILQLFFERDGRLFDAGIDVLGILLAYGICRMAAAGKASVKNSY</sequence>
<dbReference type="AlphaFoldDB" id="A0A7H8Q6A2"/>
<dbReference type="RefSeq" id="WP_036810259.1">
    <property type="nucleotide sequence ID" value="NZ_CP051177.1"/>
</dbReference>
<dbReference type="Pfam" id="PF04892">
    <property type="entry name" value="VanZ"/>
    <property type="match status" value="1"/>
</dbReference>
<feature type="transmembrane region" description="Helical" evidence="1">
    <location>
        <begin position="111"/>
        <end position="132"/>
    </location>
</feature>
<evidence type="ECO:0000313" key="4">
    <source>
        <dbReference type="EMBL" id="QKX49477.1"/>
    </source>
</evidence>
<dbReference type="NCBIfam" id="NF037970">
    <property type="entry name" value="vanZ_1"/>
    <property type="match status" value="1"/>
</dbReference>
<proteinExistence type="predicted"/>
<keyword evidence="2" id="KW-0732">Signal</keyword>
<evidence type="ECO:0000256" key="2">
    <source>
        <dbReference type="SAM" id="SignalP"/>
    </source>
</evidence>
<dbReference type="Proteomes" id="UP000509222">
    <property type="component" value="Chromosome"/>
</dbReference>
<feature type="signal peptide" evidence="2">
    <location>
        <begin position="1"/>
        <end position="24"/>
    </location>
</feature>
<accession>A0A7H8Q6A2</accession>
<organism evidence="4 5">
    <name type="scientific">Planococcus glaciei</name>
    <dbReference type="NCBI Taxonomy" id="459472"/>
    <lineage>
        <taxon>Bacteria</taxon>
        <taxon>Bacillati</taxon>
        <taxon>Bacillota</taxon>
        <taxon>Bacilli</taxon>
        <taxon>Bacillales</taxon>
        <taxon>Caryophanaceae</taxon>
        <taxon>Planococcus</taxon>
    </lineage>
</organism>
<keyword evidence="5" id="KW-1185">Reference proteome</keyword>
<feature type="transmembrane region" description="Helical" evidence="1">
    <location>
        <begin position="88"/>
        <end position="105"/>
    </location>
</feature>
<dbReference type="EMBL" id="CP051177">
    <property type="protein sequence ID" value="QKX49477.1"/>
    <property type="molecule type" value="Genomic_DNA"/>
</dbReference>
<feature type="chain" id="PRO_5028893788" evidence="2">
    <location>
        <begin position="25"/>
        <end position="142"/>
    </location>
</feature>